<dbReference type="AlphaFoldDB" id="A0A919V4Q1"/>
<keyword evidence="1" id="KW-0472">Membrane</keyword>
<evidence type="ECO:0000313" key="2">
    <source>
        <dbReference type="EMBL" id="GII92160.1"/>
    </source>
</evidence>
<dbReference type="Proteomes" id="UP000606172">
    <property type="component" value="Unassembled WGS sequence"/>
</dbReference>
<dbReference type="EMBL" id="BOOW01000014">
    <property type="protein sequence ID" value="GII92160.1"/>
    <property type="molecule type" value="Genomic_DNA"/>
</dbReference>
<proteinExistence type="predicted"/>
<keyword evidence="1" id="KW-1133">Transmembrane helix</keyword>
<comment type="caution">
    <text evidence="2">The sequence shown here is derived from an EMBL/GenBank/DDBJ whole genome shotgun (WGS) entry which is preliminary data.</text>
</comment>
<name>A0A919V4Q1_9ACTN</name>
<feature type="transmembrane region" description="Helical" evidence="1">
    <location>
        <begin position="137"/>
        <end position="158"/>
    </location>
</feature>
<evidence type="ECO:0000256" key="1">
    <source>
        <dbReference type="SAM" id="Phobius"/>
    </source>
</evidence>
<feature type="transmembrane region" description="Helical" evidence="1">
    <location>
        <begin position="60"/>
        <end position="90"/>
    </location>
</feature>
<evidence type="ECO:0000313" key="3">
    <source>
        <dbReference type="Proteomes" id="UP000606172"/>
    </source>
</evidence>
<organism evidence="2 3">
    <name type="scientific">Sinosporangium siamense</name>
    <dbReference type="NCBI Taxonomy" id="1367973"/>
    <lineage>
        <taxon>Bacteria</taxon>
        <taxon>Bacillati</taxon>
        <taxon>Actinomycetota</taxon>
        <taxon>Actinomycetes</taxon>
        <taxon>Streptosporangiales</taxon>
        <taxon>Streptosporangiaceae</taxon>
        <taxon>Sinosporangium</taxon>
    </lineage>
</organism>
<gene>
    <name evidence="2" type="ORF">Ssi02_23910</name>
</gene>
<feature type="transmembrane region" description="Helical" evidence="1">
    <location>
        <begin position="110"/>
        <end position="131"/>
    </location>
</feature>
<feature type="transmembrane region" description="Helical" evidence="1">
    <location>
        <begin position="170"/>
        <end position="189"/>
    </location>
</feature>
<accession>A0A919V4Q1</accession>
<keyword evidence="1" id="KW-0812">Transmembrane</keyword>
<keyword evidence="3" id="KW-1185">Reference proteome</keyword>
<protein>
    <submittedName>
        <fullName evidence="2">Uncharacterized protein</fullName>
    </submittedName>
</protein>
<feature type="transmembrane region" description="Helical" evidence="1">
    <location>
        <begin position="21"/>
        <end position="40"/>
    </location>
</feature>
<sequence length="287" mass="30952">MADDRPPEDARGGVIPLLEQIGAVVVPLGVGLYALLYMGIEEMYAVFNVSPQQVGIDQSVLFSRLITTLVLLVLVLIPLVGMIVAAAWAVNKITFGRAARALDTVRRRPWTAAFLAALWCGATYAGAAAVFSPFDALGMAAVAGALALVAFLVPFRLLRRRQMGRAGVKVVTGTLTGIGLGFVLILEMIKGAAGIQATGQGNTFLDFLGFQDQWVVLKDADTDRPLYNGRWMMLLGESVGTYVFYDCDKLETFRRPIEGTHLAHMQLQPEREEGYTCGGLAGPETVD</sequence>
<reference evidence="2" key="1">
    <citation type="submission" date="2021-01" db="EMBL/GenBank/DDBJ databases">
        <title>Whole genome shotgun sequence of Sinosporangium siamense NBRC 109515.</title>
        <authorList>
            <person name="Komaki H."/>
            <person name="Tamura T."/>
        </authorList>
    </citation>
    <scope>NUCLEOTIDE SEQUENCE</scope>
    <source>
        <strain evidence="2">NBRC 109515</strain>
    </source>
</reference>